<dbReference type="InterPro" id="IPR052239">
    <property type="entry name" value="Ser/Thr-specific_kinases"/>
</dbReference>
<feature type="domain" description="Protein kinase" evidence="10">
    <location>
        <begin position="1"/>
        <end position="216"/>
    </location>
</feature>
<evidence type="ECO:0000256" key="1">
    <source>
        <dbReference type="ARBA" id="ARBA00012513"/>
    </source>
</evidence>
<feature type="region of interest" description="Disordered" evidence="9">
    <location>
        <begin position="1"/>
        <end position="26"/>
    </location>
</feature>
<evidence type="ECO:0000256" key="4">
    <source>
        <dbReference type="ARBA" id="ARBA00022741"/>
    </source>
</evidence>
<keyword evidence="4" id="KW-0547">Nucleotide-binding</keyword>
<dbReference type="SMART" id="SM00220">
    <property type="entry name" value="S_TKc"/>
    <property type="match status" value="1"/>
</dbReference>
<gene>
    <name evidence="11" type="ORF">CANARDRAFT_30178</name>
</gene>
<dbReference type="SUPFAM" id="SSF56112">
    <property type="entry name" value="Protein kinase-like (PK-like)"/>
    <property type="match status" value="1"/>
</dbReference>
<organism evidence="11 12">
    <name type="scientific">[Candida] arabinofermentans NRRL YB-2248</name>
    <dbReference type="NCBI Taxonomy" id="983967"/>
    <lineage>
        <taxon>Eukaryota</taxon>
        <taxon>Fungi</taxon>
        <taxon>Dikarya</taxon>
        <taxon>Ascomycota</taxon>
        <taxon>Saccharomycotina</taxon>
        <taxon>Pichiomycetes</taxon>
        <taxon>Pichiales</taxon>
        <taxon>Pichiaceae</taxon>
        <taxon>Ogataea</taxon>
        <taxon>Ogataea/Candida clade</taxon>
    </lineage>
</organism>
<proteinExistence type="predicted"/>
<dbReference type="PANTHER" id="PTHR45998">
    <property type="entry name" value="SERINE/THREONINE-PROTEIN KINASE 16"/>
    <property type="match status" value="1"/>
</dbReference>
<evidence type="ECO:0000256" key="7">
    <source>
        <dbReference type="ARBA" id="ARBA00047899"/>
    </source>
</evidence>
<evidence type="ECO:0000313" key="11">
    <source>
        <dbReference type="EMBL" id="ODV83238.1"/>
    </source>
</evidence>
<dbReference type="InterPro" id="IPR011009">
    <property type="entry name" value="Kinase-like_dom_sf"/>
</dbReference>
<evidence type="ECO:0000256" key="8">
    <source>
        <dbReference type="ARBA" id="ARBA00048679"/>
    </source>
</evidence>
<keyword evidence="3" id="KW-0808">Transferase</keyword>
<comment type="catalytic activity">
    <reaction evidence="7">
        <text>L-threonyl-[protein] + ATP = O-phospho-L-threonyl-[protein] + ADP + H(+)</text>
        <dbReference type="Rhea" id="RHEA:46608"/>
        <dbReference type="Rhea" id="RHEA-COMP:11060"/>
        <dbReference type="Rhea" id="RHEA-COMP:11605"/>
        <dbReference type="ChEBI" id="CHEBI:15378"/>
        <dbReference type="ChEBI" id="CHEBI:30013"/>
        <dbReference type="ChEBI" id="CHEBI:30616"/>
        <dbReference type="ChEBI" id="CHEBI:61977"/>
        <dbReference type="ChEBI" id="CHEBI:456216"/>
        <dbReference type="EC" id="2.7.11.1"/>
    </reaction>
</comment>
<dbReference type="STRING" id="983967.A0A1E4SUR0"/>
<dbReference type="EMBL" id="KV453866">
    <property type="protein sequence ID" value="ODV83238.1"/>
    <property type="molecule type" value="Genomic_DNA"/>
</dbReference>
<sequence>MHRHQLSKNYSISSSSLQPNDLNGEENPFLTQQEQEQQAQQEHEQFVIDDDSTELSETVSFAHRDIKPANIMISKEGIPILCDLGSCEKARINIQTRAQAITFQELSNEHCTLPYRAPELLDIKVGDQIDEKIDIWSLGCTLYALLYGYSPFEREELINGANITLAISSGNFTFPNNPDFNNDLKDLIKFCLIVEPNDRPSIEDVLNKALELQRFRR</sequence>
<keyword evidence="12" id="KW-1185">Reference proteome</keyword>
<evidence type="ECO:0000256" key="5">
    <source>
        <dbReference type="ARBA" id="ARBA00022777"/>
    </source>
</evidence>
<dbReference type="PANTHER" id="PTHR45998:SF2">
    <property type="entry name" value="SERINE_THREONINE-PROTEIN KINASE 16"/>
    <property type="match status" value="1"/>
</dbReference>
<reference evidence="12" key="1">
    <citation type="submission" date="2016-04" db="EMBL/GenBank/DDBJ databases">
        <title>Comparative genomics of biotechnologically important yeasts.</title>
        <authorList>
            <consortium name="DOE Joint Genome Institute"/>
            <person name="Riley R."/>
            <person name="Haridas S."/>
            <person name="Wolfe K.H."/>
            <person name="Lopes M.R."/>
            <person name="Hittinger C.T."/>
            <person name="Goker M."/>
            <person name="Salamov A."/>
            <person name="Wisecaver J."/>
            <person name="Long T.M."/>
            <person name="Aerts A.L."/>
            <person name="Barry K."/>
            <person name="Choi C."/>
            <person name="Clum A."/>
            <person name="Coughlan A.Y."/>
            <person name="Deshpande S."/>
            <person name="Douglass A.P."/>
            <person name="Hanson S.J."/>
            <person name="Klenk H.-P."/>
            <person name="Labutti K."/>
            <person name="Lapidus A."/>
            <person name="Lindquist E."/>
            <person name="Lipzen A."/>
            <person name="Meier-Kolthoff J.P."/>
            <person name="Ohm R.A."/>
            <person name="Otillar R.P."/>
            <person name="Pangilinan J."/>
            <person name="Peng Y."/>
            <person name="Rokas A."/>
            <person name="Rosa C.A."/>
            <person name="Scheuner C."/>
            <person name="Sibirny A.A."/>
            <person name="Slot J.C."/>
            <person name="Stielow J.B."/>
            <person name="Sun H."/>
            <person name="Kurtzman C.P."/>
            <person name="Blackwell M."/>
            <person name="Grigoriev I.V."/>
            <person name="Jeffries T.W."/>
        </authorList>
    </citation>
    <scope>NUCLEOTIDE SEQUENCE [LARGE SCALE GENOMIC DNA]</scope>
    <source>
        <strain evidence="12">NRRL YB-2248</strain>
    </source>
</reference>
<dbReference type="GO" id="GO:0032889">
    <property type="term" value="P:regulation of vacuole fusion, non-autophagic"/>
    <property type="evidence" value="ECO:0007669"/>
    <property type="project" value="TreeGrafter"/>
</dbReference>
<evidence type="ECO:0000256" key="9">
    <source>
        <dbReference type="SAM" id="MobiDB-lite"/>
    </source>
</evidence>
<dbReference type="AlphaFoldDB" id="A0A1E4SUR0"/>
<dbReference type="PROSITE" id="PS00108">
    <property type="entry name" value="PROTEIN_KINASE_ST"/>
    <property type="match status" value="1"/>
</dbReference>
<evidence type="ECO:0000256" key="6">
    <source>
        <dbReference type="ARBA" id="ARBA00022840"/>
    </source>
</evidence>
<comment type="catalytic activity">
    <reaction evidence="8">
        <text>L-seryl-[protein] + ATP = O-phospho-L-seryl-[protein] + ADP + H(+)</text>
        <dbReference type="Rhea" id="RHEA:17989"/>
        <dbReference type="Rhea" id="RHEA-COMP:9863"/>
        <dbReference type="Rhea" id="RHEA-COMP:11604"/>
        <dbReference type="ChEBI" id="CHEBI:15378"/>
        <dbReference type="ChEBI" id="CHEBI:29999"/>
        <dbReference type="ChEBI" id="CHEBI:30616"/>
        <dbReference type="ChEBI" id="CHEBI:83421"/>
        <dbReference type="ChEBI" id="CHEBI:456216"/>
        <dbReference type="EC" id="2.7.11.1"/>
    </reaction>
</comment>
<dbReference type="InterPro" id="IPR000719">
    <property type="entry name" value="Prot_kinase_dom"/>
</dbReference>
<dbReference type="GO" id="GO:0005794">
    <property type="term" value="C:Golgi apparatus"/>
    <property type="evidence" value="ECO:0007669"/>
    <property type="project" value="TreeGrafter"/>
</dbReference>
<dbReference type="Pfam" id="PF00069">
    <property type="entry name" value="Pkinase"/>
    <property type="match status" value="1"/>
</dbReference>
<dbReference type="GO" id="GO:0005524">
    <property type="term" value="F:ATP binding"/>
    <property type="evidence" value="ECO:0007669"/>
    <property type="project" value="UniProtKB-KW"/>
</dbReference>
<name>A0A1E4SUR0_9ASCO</name>
<accession>A0A1E4SUR0</accession>
<dbReference type="Proteomes" id="UP000094801">
    <property type="component" value="Unassembled WGS sequence"/>
</dbReference>
<keyword evidence="5" id="KW-0418">Kinase</keyword>
<keyword evidence="2" id="KW-0723">Serine/threonine-protein kinase</keyword>
<evidence type="ECO:0000313" key="12">
    <source>
        <dbReference type="Proteomes" id="UP000094801"/>
    </source>
</evidence>
<dbReference type="GO" id="GO:0005773">
    <property type="term" value="C:vacuole"/>
    <property type="evidence" value="ECO:0007669"/>
    <property type="project" value="GOC"/>
</dbReference>
<protein>
    <recommendedName>
        <fullName evidence="1">non-specific serine/threonine protein kinase</fullName>
        <ecNumber evidence="1">2.7.11.1</ecNumber>
    </recommendedName>
</protein>
<evidence type="ECO:0000259" key="10">
    <source>
        <dbReference type="PROSITE" id="PS50011"/>
    </source>
</evidence>
<evidence type="ECO:0000256" key="2">
    <source>
        <dbReference type="ARBA" id="ARBA00022527"/>
    </source>
</evidence>
<dbReference type="EC" id="2.7.11.1" evidence="1"/>
<evidence type="ECO:0000256" key="3">
    <source>
        <dbReference type="ARBA" id="ARBA00022679"/>
    </source>
</evidence>
<dbReference type="GO" id="GO:0006624">
    <property type="term" value="P:vacuolar protein processing"/>
    <property type="evidence" value="ECO:0007669"/>
    <property type="project" value="TreeGrafter"/>
</dbReference>
<dbReference type="GO" id="GO:0004674">
    <property type="term" value="F:protein serine/threonine kinase activity"/>
    <property type="evidence" value="ECO:0007669"/>
    <property type="project" value="UniProtKB-KW"/>
</dbReference>
<dbReference type="InterPro" id="IPR008271">
    <property type="entry name" value="Ser/Thr_kinase_AS"/>
</dbReference>
<keyword evidence="6" id="KW-0067">ATP-binding</keyword>
<dbReference type="PROSITE" id="PS50011">
    <property type="entry name" value="PROTEIN_KINASE_DOM"/>
    <property type="match status" value="1"/>
</dbReference>
<dbReference type="Gene3D" id="1.10.510.10">
    <property type="entry name" value="Transferase(Phosphotransferase) domain 1"/>
    <property type="match status" value="1"/>
</dbReference>
<dbReference type="OrthoDB" id="248923at2759"/>